<dbReference type="InterPro" id="IPR024508">
    <property type="entry name" value="DUF3226"/>
</dbReference>
<accession>A0ABT7M219</accession>
<proteinExistence type="predicted"/>
<dbReference type="EMBL" id="JASVEJ010000037">
    <property type="protein sequence ID" value="MDL5057690.1"/>
    <property type="molecule type" value="Genomic_DNA"/>
</dbReference>
<dbReference type="Pfam" id="PF11536">
    <property type="entry name" value="DUF3226"/>
    <property type="match status" value="1"/>
</dbReference>
<dbReference type="SUPFAM" id="SSF160945">
    <property type="entry name" value="PH0156-like"/>
    <property type="match status" value="1"/>
</dbReference>
<organism evidence="1 2">
    <name type="scientific">Geitlerinema calcuttense NRMC-F 0142</name>
    <dbReference type="NCBI Taxonomy" id="2922238"/>
    <lineage>
        <taxon>Bacteria</taxon>
        <taxon>Bacillati</taxon>
        <taxon>Cyanobacteriota</taxon>
        <taxon>Cyanophyceae</taxon>
        <taxon>Geitlerinematales</taxon>
        <taxon>Geitlerinemataceae</taxon>
        <taxon>Geitlerinema</taxon>
    </lineage>
</organism>
<keyword evidence="2" id="KW-1185">Reference proteome</keyword>
<evidence type="ECO:0008006" key="3">
    <source>
        <dbReference type="Google" id="ProtNLM"/>
    </source>
</evidence>
<dbReference type="RefSeq" id="WP_284478538.1">
    <property type="nucleotide sequence ID" value="NZ_JASVEJ010000037.1"/>
</dbReference>
<sequence>MVERRYALIGVEGNHDQAFLCRVLNKLLGFKIFNGKESDLDAFWRKFVPKYPARGGMLYKRLDMPSVLHKEEVSVAIYAGEGSNLIQNLVAKLSDIDYSALLAFGIVADADKDSPDRVGDTYCAGFRELFPNFPNKPGVIIESSPRLGLYVLPDNSNQGVLDTLICKCGEVVYPEFMRRARAYIDQFSQEEIQKIGWKPFDKEKAIVATVASVLKPGGTNTSTISQNNWICSDTIATVPELNSIVSFLENLLMVDPANSSTP</sequence>
<name>A0ABT7M219_9CYAN</name>
<reference evidence="1 2" key="1">
    <citation type="submission" date="2023-06" db="EMBL/GenBank/DDBJ databases">
        <title>Whole genome sequence of Oscillatoria calcuttensis NRMC-F 0142.</title>
        <authorList>
            <person name="Shakena Fathima T."/>
            <person name="Muralitharan G."/>
            <person name="Thajuddin N."/>
        </authorList>
    </citation>
    <scope>NUCLEOTIDE SEQUENCE [LARGE SCALE GENOMIC DNA]</scope>
    <source>
        <strain evidence="1 2">NRMC-F 0142</strain>
    </source>
</reference>
<evidence type="ECO:0000313" key="1">
    <source>
        <dbReference type="EMBL" id="MDL5057690.1"/>
    </source>
</evidence>
<comment type="caution">
    <text evidence="1">The sequence shown here is derived from an EMBL/GenBank/DDBJ whole genome shotgun (WGS) entry which is preliminary data.</text>
</comment>
<gene>
    <name evidence="1" type="ORF">QQ055_09520</name>
</gene>
<evidence type="ECO:0000313" key="2">
    <source>
        <dbReference type="Proteomes" id="UP001230986"/>
    </source>
</evidence>
<dbReference type="Proteomes" id="UP001230986">
    <property type="component" value="Unassembled WGS sequence"/>
</dbReference>
<protein>
    <recommendedName>
        <fullName evidence="3">DUF3226 domain-containing protein</fullName>
    </recommendedName>
</protein>